<protein>
    <submittedName>
        <fullName evidence="1">Uncharacterized protein</fullName>
    </submittedName>
</protein>
<accession>A0A0G1W2Z2</accession>
<comment type="caution">
    <text evidence="1">The sequence shown here is derived from an EMBL/GenBank/DDBJ whole genome shotgun (WGS) entry which is preliminary data.</text>
</comment>
<name>A0A0G1W2Z2_9BACT</name>
<reference evidence="1 2" key="1">
    <citation type="journal article" date="2015" name="Nature">
        <title>rRNA introns, odd ribosomes, and small enigmatic genomes across a large radiation of phyla.</title>
        <authorList>
            <person name="Brown C.T."/>
            <person name="Hug L.A."/>
            <person name="Thomas B.C."/>
            <person name="Sharon I."/>
            <person name="Castelle C.J."/>
            <person name="Singh A."/>
            <person name="Wilkins M.J."/>
            <person name="Williams K.H."/>
            <person name="Banfield J.F."/>
        </authorList>
    </citation>
    <scope>NUCLEOTIDE SEQUENCE [LARGE SCALE GENOMIC DNA]</scope>
</reference>
<evidence type="ECO:0000313" key="2">
    <source>
        <dbReference type="Proteomes" id="UP000034588"/>
    </source>
</evidence>
<dbReference type="EMBL" id="LCQD01000006">
    <property type="protein sequence ID" value="KKW12960.1"/>
    <property type="molecule type" value="Genomic_DNA"/>
</dbReference>
<proteinExistence type="predicted"/>
<dbReference type="Proteomes" id="UP000034588">
    <property type="component" value="Unassembled WGS sequence"/>
</dbReference>
<sequence length="184" mass="20487">MKTLASALKAVVGSSDKPNRTVYFKRLSPQELLEAIKTVVDSPKPEASKIEDIDGLISDYKRLGKLAGLIGPSVWNEIKADKAILRKLEEEFKKYVSRLLPEVNVKFQALSNEHQFQLFGDVPNAPSFAGHSVHIMLSEGDTTDYENGFLSEKAKDKIKKGLESLVEKKAVYTRNGEPLKRLGN</sequence>
<dbReference type="AlphaFoldDB" id="A0A0G1W2Z2"/>
<evidence type="ECO:0000313" key="1">
    <source>
        <dbReference type="EMBL" id="KKW12960.1"/>
    </source>
</evidence>
<gene>
    <name evidence="1" type="ORF">UY48_C0006G0013</name>
</gene>
<organism evidence="1 2">
    <name type="scientific">Candidatus Gottesmanbacteria bacterium GW2011_GWB1_49_7</name>
    <dbReference type="NCBI Taxonomy" id="1618448"/>
    <lineage>
        <taxon>Bacteria</taxon>
        <taxon>Candidatus Gottesmaniibacteriota</taxon>
    </lineage>
</organism>